<evidence type="ECO:0000256" key="1">
    <source>
        <dbReference type="SAM" id="MobiDB-lite"/>
    </source>
</evidence>
<proteinExistence type="predicted"/>
<feature type="compositionally biased region" description="Polar residues" evidence="1">
    <location>
        <begin position="1"/>
        <end position="18"/>
    </location>
</feature>
<evidence type="ECO:0000313" key="2">
    <source>
        <dbReference type="EMBL" id="CAG8838874.1"/>
    </source>
</evidence>
<reference evidence="2" key="1">
    <citation type="submission" date="2021-06" db="EMBL/GenBank/DDBJ databases">
        <authorList>
            <person name="Kallberg Y."/>
            <person name="Tangrot J."/>
            <person name="Rosling A."/>
        </authorList>
    </citation>
    <scope>NUCLEOTIDE SEQUENCE</scope>
    <source>
        <strain evidence="2">FL966</strain>
    </source>
</reference>
<feature type="compositionally biased region" description="Low complexity" evidence="1">
    <location>
        <begin position="26"/>
        <end position="37"/>
    </location>
</feature>
<evidence type="ECO:0000313" key="3">
    <source>
        <dbReference type="Proteomes" id="UP000789759"/>
    </source>
</evidence>
<protein>
    <submittedName>
        <fullName evidence="2">19681_t:CDS:1</fullName>
    </submittedName>
</protein>
<accession>A0A9N9PLW5</accession>
<name>A0A9N9PLW5_9GLOM</name>
<dbReference type="AlphaFoldDB" id="A0A9N9PLW5"/>
<keyword evidence="3" id="KW-1185">Reference proteome</keyword>
<feature type="non-terminal residue" evidence="2">
    <location>
        <position position="61"/>
    </location>
</feature>
<comment type="caution">
    <text evidence="2">The sequence shown here is derived from an EMBL/GenBank/DDBJ whole genome shotgun (WGS) entry which is preliminary data.</text>
</comment>
<dbReference type="Proteomes" id="UP000789759">
    <property type="component" value="Unassembled WGS sequence"/>
</dbReference>
<organism evidence="2 3">
    <name type="scientific">Cetraspora pellucida</name>
    <dbReference type="NCBI Taxonomy" id="1433469"/>
    <lineage>
        <taxon>Eukaryota</taxon>
        <taxon>Fungi</taxon>
        <taxon>Fungi incertae sedis</taxon>
        <taxon>Mucoromycota</taxon>
        <taxon>Glomeromycotina</taxon>
        <taxon>Glomeromycetes</taxon>
        <taxon>Diversisporales</taxon>
        <taxon>Gigasporaceae</taxon>
        <taxon>Cetraspora</taxon>
    </lineage>
</organism>
<feature type="region of interest" description="Disordered" evidence="1">
    <location>
        <begin position="1"/>
        <end position="45"/>
    </location>
</feature>
<dbReference type="EMBL" id="CAJVQA010085575">
    <property type="protein sequence ID" value="CAG8838874.1"/>
    <property type="molecule type" value="Genomic_DNA"/>
</dbReference>
<sequence>MDSQESSASFQENTYIYESTSDDDSNNISSSASTSTSTKKKRGRNKSSFVWKHFKVIGAKD</sequence>
<gene>
    <name evidence="2" type="ORF">CPELLU_LOCUS21763</name>
</gene>